<keyword evidence="3" id="KW-1185">Reference proteome</keyword>
<dbReference type="AlphaFoldDB" id="A0A1G6IVS5"/>
<evidence type="ECO:0000313" key="3">
    <source>
        <dbReference type="Proteomes" id="UP000198943"/>
    </source>
</evidence>
<dbReference type="EMBL" id="FMYW01000002">
    <property type="protein sequence ID" value="SDC10609.1"/>
    <property type="molecule type" value="Genomic_DNA"/>
</dbReference>
<reference evidence="3" key="1">
    <citation type="submission" date="2016-10" db="EMBL/GenBank/DDBJ databases">
        <authorList>
            <person name="Varghese N."/>
            <person name="Submissions S."/>
        </authorList>
    </citation>
    <scope>NUCLEOTIDE SEQUENCE [LARGE SCALE GENOMIC DNA]</scope>
    <source>
        <strain evidence="3">DSM 11005</strain>
    </source>
</reference>
<keyword evidence="1" id="KW-1133">Transmembrane helix</keyword>
<organism evidence="2 3">
    <name type="scientific">Succiniclasticum ruminis</name>
    <dbReference type="NCBI Taxonomy" id="40841"/>
    <lineage>
        <taxon>Bacteria</taxon>
        <taxon>Bacillati</taxon>
        <taxon>Bacillota</taxon>
        <taxon>Negativicutes</taxon>
        <taxon>Acidaminococcales</taxon>
        <taxon>Acidaminococcaceae</taxon>
        <taxon>Succiniclasticum</taxon>
    </lineage>
</organism>
<keyword evidence="1" id="KW-0472">Membrane</keyword>
<feature type="transmembrane region" description="Helical" evidence="1">
    <location>
        <begin position="35"/>
        <end position="55"/>
    </location>
</feature>
<keyword evidence="1" id="KW-0812">Transmembrane</keyword>
<sequence>MQDERSTMQKMEDFSQAFSEFLRRPKTIFDMKDRFRLLVLLIAVIAVLEFIIYRIKNG</sequence>
<proteinExistence type="predicted"/>
<protein>
    <submittedName>
        <fullName evidence="2">Uncharacterized protein</fullName>
    </submittedName>
</protein>
<gene>
    <name evidence="2" type="ORF">SAMN04487864_102243</name>
</gene>
<accession>A0A1G6IVS5</accession>
<dbReference type="Proteomes" id="UP000198943">
    <property type="component" value="Unassembled WGS sequence"/>
</dbReference>
<name>A0A1G6IVS5_9FIRM</name>
<evidence type="ECO:0000256" key="1">
    <source>
        <dbReference type="SAM" id="Phobius"/>
    </source>
</evidence>
<evidence type="ECO:0000313" key="2">
    <source>
        <dbReference type="EMBL" id="SDC10609.1"/>
    </source>
</evidence>